<dbReference type="NCBIfam" id="TIGR02449">
    <property type="entry name" value="TIGR02449 family protein"/>
    <property type="match status" value="1"/>
</dbReference>
<dbReference type="InterPro" id="IPR012662">
    <property type="entry name" value="CHP02449"/>
</dbReference>
<dbReference type="STRING" id="62101.AB835_05800"/>
<proteinExistence type="predicted"/>
<dbReference type="AlphaFoldDB" id="A0A1D2QR15"/>
<evidence type="ECO:0000313" key="2">
    <source>
        <dbReference type="Proteomes" id="UP000242502"/>
    </source>
</evidence>
<name>A0A1D2QR15_9GAMM</name>
<gene>
    <name evidence="1" type="ORF">AB835_05800</name>
</gene>
<dbReference type="EMBL" id="MDLC01000015">
    <property type="protein sequence ID" value="ODS24035.1"/>
    <property type="molecule type" value="Genomic_DNA"/>
</dbReference>
<comment type="caution">
    <text evidence="1">The sequence shown here is derived from an EMBL/GenBank/DDBJ whole genome shotgun (WGS) entry which is preliminary data.</text>
</comment>
<dbReference type="Proteomes" id="UP000242502">
    <property type="component" value="Unassembled WGS sequence"/>
</dbReference>
<evidence type="ECO:0000313" key="1">
    <source>
        <dbReference type="EMBL" id="ODS24035.1"/>
    </source>
</evidence>
<accession>A0A1D2QR15</accession>
<sequence>MTEHNLQDLSQKLDELIRHCSQLHEDNQSLLKREQQWLNERAHLIEKNELVRKRVESMIQHLKSLKEGVN</sequence>
<reference evidence="1 2" key="1">
    <citation type="journal article" date="2016" name="Appl. Environ. Microbiol.">
        <title>Lack of Overt Genome Reduction in the Bryostatin-Producing Bryozoan Symbiont "Candidatus Endobugula sertula".</title>
        <authorList>
            <person name="Miller I.J."/>
            <person name="Vanee N."/>
            <person name="Fong S.S."/>
            <person name="Lim-Fong G.E."/>
            <person name="Kwan J.C."/>
        </authorList>
    </citation>
    <scope>NUCLEOTIDE SEQUENCE [LARGE SCALE GENOMIC DNA]</scope>
    <source>
        <strain evidence="1">AB1-4</strain>
    </source>
</reference>
<organism evidence="1 2">
    <name type="scientific">Candidatus Endobugula sertula</name>
    <name type="common">Bugula neritina bacterial symbiont</name>
    <dbReference type="NCBI Taxonomy" id="62101"/>
    <lineage>
        <taxon>Bacteria</taxon>
        <taxon>Pseudomonadati</taxon>
        <taxon>Pseudomonadota</taxon>
        <taxon>Gammaproteobacteria</taxon>
        <taxon>Cellvibrionales</taxon>
        <taxon>Cellvibrionaceae</taxon>
        <taxon>Candidatus Endobugula</taxon>
    </lineage>
</organism>
<protein>
    <submittedName>
        <fullName evidence="1">TIGR02449 family protein</fullName>
    </submittedName>
</protein>